<evidence type="ECO:0000256" key="6">
    <source>
        <dbReference type="ARBA" id="ARBA00022729"/>
    </source>
</evidence>
<dbReference type="AlphaFoldDB" id="A0A401RGI6"/>
<dbReference type="PANTHER" id="PTHR12113">
    <property type="entry name" value="DICKKOPF3-LIKE 3"/>
    <property type="match status" value="1"/>
</dbReference>
<dbReference type="Pfam" id="PF04706">
    <property type="entry name" value="Dickkopf_N"/>
    <property type="match status" value="1"/>
</dbReference>
<comment type="similarity">
    <text evidence="2">Belongs to the dickkopf family.</text>
</comment>
<evidence type="ECO:0000256" key="4">
    <source>
        <dbReference type="ARBA" id="ARBA00022525"/>
    </source>
</evidence>
<keyword evidence="6" id="KW-0732">Signal</keyword>
<evidence type="ECO:0000313" key="10">
    <source>
        <dbReference type="Proteomes" id="UP000287033"/>
    </source>
</evidence>
<dbReference type="PANTHER" id="PTHR12113:SF31">
    <property type="entry name" value="DICKKOPF N-TERMINAL CYSTEINE-RICH DOMAIN-CONTAINING PROTEIN"/>
    <property type="match status" value="1"/>
</dbReference>
<dbReference type="OMA" id="GPSMCCA"/>
<gene>
    <name evidence="9" type="ORF">chiPu_0017497</name>
</gene>
<dbReference type="Proteomes" id="UP000287033">
    <property type="component" value="Unassembled WGS sequence"/>
</dbReference>
<dbReference type="GO" id="GO:0005615">
    <property type="term" value="C:extracellular space"/>
    <property type="evidence" value="ECO:0007669"/>
    <property type="project" value="TreeGrafter"/>
</dbReference>
<keyword evidence="5" id="KW-0879">Wnt signaling pathway</keyword>
<evidence type="ECO:0000256" key="2">
    <source>
        <dbReference type="ARBA" id="ARBA00010842"/>
    </source>
</evidence>
<dbReference type="EMBL" id="BEZZ01001300">
    <property type="protein sequence ID" value="GCC17251.1"/>
    <property type="molecule type" value="Genomic_DNA"/>
</dbReference>
<comment type="caution">
    <text evidence="9">The sequence shown here is derived from an EMBL/GenBank/DDBJ whole genome shotgun (WGS) entry which is preliminary data.</text>
</comment>
<sequence>MVKLITFSLCCFGLVPFVNGYIWAWMLSIPYKGPQEMSAKRSSDAQPITQDSSVPCEHDHGCGVGFFCDKHFRMCVPLRSEGQFCRQDSQCSQGLSCMFGQCHFTVPKGHEGARCKLEHDCGASMCCARHHGEMICKKKLTLGMKCYIPDGGLAYSINQLCPCEEGLVCRNSRILREREFDYWENTNNWQCLNPSWS</sequence>
<dbReference type="Gene3D" id="2.10.80.10">
    <property type="entry name" value="Lipase, subunit A"/>
    <property type="match status" value="1"/>
</dbReference>
<keyword evidence="7" id="KW-1015">Disulfide bond</keyword>
<keyword evidence="4" id="KW-0964">Secreted</keyword>
<organism evidence="9 10">
    <name type="scientific">Chiloscyllium punctatum</name>
    <name type="common">Brownbanded bambooshark</name>
    <name type="synonym">Hemiscyllium punctatum</name>
    <dbReference type="NCBI Taxonomy" id="137246"/>
    <lineage>
        <taxon>Eukaryota</taxon>
        <taxon>Metazoa</taxon>
        <taxon>Chordata</taxon>
        <taxon>Craniata</taxon>
        <taxon>Vertebrata</taxon>
        <taxon>Chondrichthyes</taxon>
        <taxon>Elasmobranchii</taxon>
        <taxon>Galeomorphii</taxon>
        <taxon>Galeoidea</taxon>
        <taxon>Orectolobiformes</taxon>
        <taxon>Hemiscylliidae</taxon>
        <taxon>Chiloscyllium</taxon>
    </lineage>
</organism>
<evidence type="ECO:0000256" key="1">
    <source>
        <dbReference type="ARBA" id="ARBA00004613"/>
    </source>
</evidence>
<dbReference type="STRING" id="137246.A0A401RGI6"/>
<comment type="subcellular location">
    <subcellularLocation>
        <location evidence="1">Secreted</location>
    </subcellularLocation>
</comment>
<dbReference type="InterPro" id="IPR039863">
    <property type="entry name" value="DKK1-4"/>
</dbReference>
<keyword evidence="10" id="KW-1185">Reference proteome</keyword>
<dbReference type="InterPro" id="IPR006796">
    <property type="entry name" value="Dickkopf_N"/>
</dbReference>
<dbReference type="GO" id="GO:0048019">
    <property type="term" value="F:receptor antagonist activity"/>
    <property type="evidence" value="ECO:0007669"/>
    <property type="project" value="TreeGrafter"/>
</dbReference>
<evidence type="ECO:0000256" key="7">
    <source>
        <dbReference type="ARBA" id="ARBA00023157"/>
    </source>
</evidence>
<proteinExistence type="inferred from homology"/>
<dbReference type="GO" id="GO:0090090">
    <property type="term" value="P:negative regulation of canonical Wnt signaling pathway"/>
    <property type="evidence" value="ECO:0007669"/>
    <property type="project" value="TreeGrafter"/>
</dbReference>
<keyword evidence="3" id="KW-0217">Developmental protein</keyword>
<evidence type="ECO:0000259" key="8">
    <source>
        <dbReference type="Pfam" id="PF04706"/>
    </source>
</evidence>
<dbReference type="GO" id="GO:0039706">
    <property type="term" value="F:co-receptor binding"/>
    <property type="evidence" value="ECO:0007669"/>
    <property type="project" value="TreeGrafter"/>
</dbReference>
<reference evidence="9 10" key="1">
    <citation type="journal article" date="2018" name="Nat. Ecol. Evol.">
        <title>Shark genomes provide insights into elasmobranch evolution and the origin of vertebrates.</title>
        <authorList>
            <person name="Hara Y"/>
            <person name="Yamaguchi K"/>
            <person name="Onimaru K"/>
            <person name="Kadota M"/>
            <person name="Koyanagi M"/>
            <person name="Keeley SD"/>
            <person name="Tatsumi K"/>
            <person name="Tanaka K"/>
            <person name="Motone F"/>
            <person name="Kageyama Y"/>
            <person name="Nozu R"/>
            <person name="Adachi N"/>
            <person name="Nishimura O"/>
            <person name="Nakagawa R"/>
            <person name="Tanegashima C"/>
            <person name="Kiyatake I"/>
            <person name="Matsumoto R"/>
            <person name="Murakumo K"/>
            <person name="Nishida K"/>
            <person name="Terakita A"/>
            <person name="Kuratani S"/>
            <person name="Sato K"/>
            <person name="Hyodo S Kuraku.S."/>
        </authorList>
    </citation>
    <scope>NUCLEOTIDE SEQUENCE [LARGE SCALE GENOMIC DNA]</scope>
</reference>
<dbReference type="OrthoDB" id="4321958at2759"/>
<feature type="domain" description="Dickkopf N-terminal cysteine-rich" evidence="8">
    <location>
        <begin position="56"/>
        <end position="102"/>
    </location>
</feature>
<protein>
    <recommendedName>
        <fullName evidence="8">Dickkopf N-terminal cysteine-rich domain-containing protein</fullName>
    </recommendedName>
</protein>
<accession>A0A401RGI6</accession>
<evidence type="ECO:0000313" key="9">
    <source>
        <dbReference type="EMBL" id="GCC17251.1"/>
    </source>
</evidence>
<dbReference type="GO" id="GO:0016055">
    <property type="term" value="P:Wnt signaling pathway"/>
    <property type="evidence" value="ECO:0007669"/>
    <property type="project" value="UniProtKB-KW"/>
</dbReference>
<evidence type="ECO:0000256" key="3">
    <source>
        <dbReference type="ARBA" id="ARBA00022473"/>
    </source>
</evidence>
<name>A0A401RGI6_CHIPU</name>
<evidence type="ECO:0000256" key="5">
    <source>
        <dbReference type="ARBA" id="ARBA00022687"/>
    </source>
</evidence>